<dbReference type="AlphaFoldDB" id="A0A840V7B3"/>
<comment type="caution">
    <text evidence="6">The sequence shown here is derived from an EMBL/GenBank/DDBJ whole genome shotgun (WGS) entry which is preliminary data.</text>
</comment>
<keyword evidence="2" id="KW-0004">4Fe-4S</keyword>
<keyword evidence="4" id="KW-0408">Iron</keyword>
<dbReference type="GO" id="GO:0019288">
    <property type="term" value="P:isopentenyl diphosphate biosynthetic process, methylerythritol 4-phosphate pathway"/>
    <property type="evidence" value="ECO:0007669"/>
    <property type="project" value="InterPro"/>
</dbReference>
<dbReference type="InterPro" id="IPR003451">
    <property type="entry name" value="LytB/IspH"/>
</dbReference>
<keyword evidence="7" id="KW-1185">Reference proteome</keyword>
<dbReference type="RefSeq" id="WP_184020372.1">
    <property type="nucleotide sequence ID" value="NZ_JACHFD010000017.1"/>
</dbReference>
<evidence type="ECO:0000256" key="3">
    <source>
        <dbReference type="ARBA" id="ARBA00022723"/>
    </source>
</evidence>
<dbReference type="Pfam" id="PF02401">
    <property type="entry name" value="LYTB"/>
    <property type="match status" value="1"/>
</dbReference>
<dbReference type="GO" id="GO:0046872">
    <property type="term" value="F:metal ion binding"/>
    <property type="evidence" value="ECO:0007669"/>
    <property type="project" value="UniProtKB-KW"/>
</dbReference>
<organism evidence="6 7">
    <name type="scientific">Haloferula luteola</name>
    <dbReference type="NCBI Taxonomy" id="595692"/>
    <lineage>
        <taxon>Bacteria</taxon>
        <taxon>Pseudomonadati</taxon>
        <taxon>Verrucomicrobiota</taxon>
        <taxon>Verrucomicrobiia</taxon>
        <taxon>Verrucomicrobiales</taxon>
        <taxon>Verrucomicrobiaceae</taxon>
        <taxon>Haloferula</taxon>
    </lineage>
</organism>
<accession>A0A840V7B3</accession>
<comment type="cofactor">
    <cofactor evidence="1">
        <name>[4Fe-4S] cluster</name>
        <dbReference type="ChEBI" id="CHEBI:49883"/>
    </cofactor>
</comment>
<keyword evidence="5" id="KW-0411">Iron-sulfur</keyword>
<reference evidence="6 7" key="1">
    <citation type="submission" date="2020-08" db="EMBL/GenBank/DDBJ databases">
        <title>Genomic Encyclopedia of Type Strains, Phase IV (KMG-IV): sequencing the most valuable type-strain genomes for metagenomic binning, comparative biology and taxonomic classification.</title>
        <authorList>
            <person name="Goeker M."/>
        </authorList>
    </citation>
    <scope>NUCLEOTIDE SEQUENCE [LARGE SCALE GENOMIC DNA]</scope>
    <source>
        <strain evidence="6 7">YC6886</strain>
    </source>
</reference>
<proteinExistence type="predicted"/>
<dbReference type="GO" id="GO:0050992">
    <property type="term" value="P:dimethylallyl diphosphate biosynthetic process"/>
    <property type="evidence" value="ECO:0007669"/>
    <property type="project" value="InterPro"/>
</dbReference>
<dbReference type="Gene3D" id="3.40.50.11270">
    <property type="match status" value="1"/>
</dbReference>
<evidence type="ECO:0000256" key="2">
    <source>
        <dbReference type="ARBA" id="ARBA00022485"/>
    </source>
</evidence>
<name>A0A840V7B3_9BACT</name>
<evidence type="ECO:0000313" key="6">
    <source>
        <dbReference type="EMBL" id="MBB5352926.1"/>
    </source>
</evidence>
<dbReference type="EMBL" id="JACHFD010000017">
    <property type="protein sequence ID" value="MBB5352926.1"/>
    <property type="molecule type" value="Genomic_DNA"/>
</dbReference>
<dbReference type="GO" id="GO:0051539">
    <property type="term" value="F:4 iron, 4 sulfur cluster binding"/>
    <property type="evidence" value="ECO:0007669"/>
    <property type="project" value="UniProtKB-KW"/>
</dbReference>
<evidence type="ECO:0000256" key="4">
    <source>
        <dbReference type="ARBA" id="ARBA00023004"/>
    </source>
</evidence>
<evidence type="ECO:0000313" key="7">
    <source>
        <dbReference type="Proteomes" id="UP000557717"/>
    </source>
</evidence>
<evidence type="ECO:0000256" key="1">
    <source>
        <dbReference type="ARBA" id="ARBA00001966"/>
    </source>
</evidence>
<protein>
    <submittedName>
        <fullName evidence="6">4-hydroxy-3-methylbut-2-enyl diphosphate reductase IspH</fullName>
    </submittedName>
</protein>
<gene>
    <name evidence="6" type="ORF">HNR46_003175</name>
</gene>
<dbReference type="Proteomes" id="UP000557717">
    <property type="component" value="Unassembled WGS sequence"/>
</dbReference>
<evidence type="ECO:0000256" key="5">
    <source>
        <dbReference type="ARBA" id="ARBA00023014"/>
    </source>
</evidence>
<dbReference type="GO" id="GO:0051745">
    <property type="term" value="F:4-hydroxy-3-methylbut-2-enyl diphosphate reductase activity"/>
    <property type="evidence" value="ECO:0007669"/>
    <property type="project" value="InterPro"/>
</dbReference>
<sequence length="292" mass="31859">MAGSFFAMPLCITKFNSLNCRGSLGSRLPLHGRSAAVSGMSQEVRDAFGRLLARLQRGPVTLWGDPGPDRTLLDRARRHGALEIADGVRPSGCVVIPMTGLTQESMDRLKACDCLDLTLPCLRRVRAMIRLLQLEQRRVIVVGDRNDAQCGALSGEGRMVVADVDAVMRLPFFPRFGLVAAPHLSGARWATLSTALKRRHPDSSVVILDTRDPALIEREKRLLSLAPSPDPVLIFSDAADPSGRALFEAARFAGMEARHLHELDEVLQVLGDRRHILATGLFSPFGVSTDIP</sequence>
<keyword evidence="3" id="KW-0479">Metal-binding</keyword>
<dbReference type="Gene3D" id="3.40.1010.20">
    <property type="entry name" value="4-hydroxy-3-methylbut-2-enyl diphosphate reductase, catalytic domain"/>
    <property type="match status" value="2"/>
</dbReference>